<keyword evidence="2" id="KW-0472">Membrane</keyword>
<feature type="transmembrane region" description="Helical" evidence="2">
    <location>
        <begin position="25"/>
        <end position="47"/>
    </location>
</feature>
<name>A0ABR3V6M6_HUMIN</name>
<feature type="region of interest" description="Disordered" evidence="1">
    <location>
        <begin position="583"/>
        <end position="650"/>
    </location>
</feature>
<gene>
    <name evidence="3" type="ORF">VTJ49DRAFT_4279</name>
</gene>
<accession>A0ABR3V6M6</accession>
<keyword evidence="4" id="KW-1185">Reference proteome</keyword>
<keyword evidence="2" id="KW-0812">Transmembrane</keyword>
<feature type="transmembrane region" description="Helical" evidence="2">
    <location>
        <begin position="76"/>
        <end position="99"/>
    </location>
</feature>
<organism evidence="3 4">
    <name type="scientific">Humicola insolens</name>
    <name type="common">Soft-rot fungus</name>
    <dbReference type="NCBI Taxonomy" id="85995"/>
    <lineage>
        <taxon>Eukaryota</taxon>
        <taxon>Fungi</taxon>
        <taxon>Dikarya</taxon>
        <taxon>Ascomycota</taxon>
        <taxon>Pezizomycotina</taxon>
        <taxon>Sordariomycetes</taxon>
        <taxon>Sordariomycetidae</taxon>
        <taxon>Sordariales</taxon>
        <taxon>Chaetomiaceae</taxon>
        <taxon>Mycothermus</taxon>
    </lineage>
</organism>
<feature type="transmembrane region" description="Helical" evidence="2">
    <location>
        <begin position="485"/>
        <end position="505"/>
    </location>
</feature>
<sequence>MAWIDATTGFLASTIPIGHNAVKSILFRIAEFLMGFFILKVCALAAAHARQFTSYLMFAEDHIQRWLFVSSRGLSAASLLVLLFTLLSAAASLYGTLLWGLDAPGYVSRATHATLAEHPGARKPDVPYIVQLYFDPRISTMPRAPSLSPSVTVEHLMPTRTLEYGPRIWLDEEGFSVSCDGSAPIPAATSVPGTDEKFPVLCMTFSNGVGQWNCSFHHAFATNMLNHIQGLPEVHFDFGSSLWDSRYVYPNRVDNVWATYGIGAGTTAMFQVFTVTKGRRRHTFVETFFRITMTNYPGVNFTVHEVEDLIRRAAGPDEKAQQDPSLTLIIHDILSAQARNQSYTSGLALSSGPHTVLQYSWSYFTAITPTFPRPIFSLIHMTATNITLLRSESPENPPQPLVPTCSEPWHDSAFAGRLQQTSCNAGASTATLANLPAKFYGTLDTAAVAILHGLGAARSNLSAVSMDQAVMDFVWRATPRMVDLLTARVLLVGLAGWLAVVAWAGMEGGWTTTGGRGKVKVGGEWPRSLLASLVGMTVYRGAEEARKGYMGKVPEVEVVASGEGVKCLVVDGRVVWLWEGQGGDDGLESTGTQGQDGLYEPNGGEEKDGVVVGATTPEYQRLVQGDQEPHPSPAGQNSPWTGHGVSPVTG</sequence>
<comment type="caution">
    <text evidence="3">The sequence shown here is derived from an EMBL/GenBank/DDBJ whole genome shotgun (WGS) entry which is preliminary data.</text>
</comment>
<proteinExistence type="predicted"/>
<keyword evidence="2" id="KW-1133">Transmembrane helix</keyword>
<evidence type="ECO:0000256" key="2">
    <source>
        <dbReference type="SAM" id="Phobius"/>
    </source>
</evidence>
<evidence type="ECO:0000313" key="4">
    <source>
        <dbReference type="Proteomes" id="UP001583172"/>
    </source>
</evidence>
<reference evidence="3 4" key="1">
    <citation type="journal article" date="2024" name="Commun. Biol.">
        <title>Comparative genomic analysis of thermophilic fungi reveals convergent evolutionary adaptations and gene losses.</title>
        <authorList>
            <person name="Steindorff A.S."/>
            <person name="Aguilar-Pontes M.V."/>
            <person name="Robinson A.J."/>
            <person name="Andreopoulos B."/>
            <person name="LaButti K."/>
            <person name="Kuo A."/>
            <person name="Mondo S."/>
            <person name="Riley R."/>
            <person name="Otillar R."/>
            <person name="Haridas S."/>
            <person name="Lipzen A."/>
            <person name="Grimwood J."/>
            <person name="Schmutz J."/>
            <person name="Clum A."/>
            <person name="Reid I.D."/>
            <person name="Moisan M.C."/>
            <person name="Butler G."/>
            <person name="Nguyen T.T.M."/>
            <person name="Dewar K."/>
            <person name="Conant G."/>
            <person name="Drula E."/>
            <person name="Henrissat B."/>
            <person name="Hansel C."/>
            <person name="Singer S."/>
            <person name="Hutchinson M.I."/>
            <person name="de Vries R.P."/>
            <person name="Natvig D.O."/>
            <person name="Powell A.J."/>
            <person name="Tsang A."/>
            <person name="Grigoriev I.V."/>
        </authorList>
    </citation>
    <scope>NUCLEOTIDE SEQUENCE [LARGE SCALE GENOMIC DNA]</scope>
    <source>
        <strain evidence="3 4">CBS 620.91</strain>
    </source>
</reference>
<evidence type="ECO:0000313" key="3">
    <source>
        <dbReference type="EMBL" id="KAL1837116.1"/>
    </source>
</evidence>
<dbReference type="EMBL" id="JAZGSY010000328">
    <property type="protein sequence ID" value="KAL1837116.1"/>
    <property type="molecule type" value="Genomic_DNA"/>
</dbReference>
<dbReference type="Proteomes" id="UP001583172">
    <property type="component" value="Unassembled WGS sequence"/>
</dbReference>
<evidence type="ECO:0000256" key="1">
    <source>
        <dbReference type="SAM" id="MobiDB-lite"/>
    </source>
</evidence>
<protein>
    <submittedName>
        <fullName evidence="3">Uncharacterized protein</fullName>
    </submittedName>
</protein>